<accession>A0A4Y9YLK1</accession>
<evidence type="ECO:0000313" key="2">
    <source>
        <dbReference type="Proteomes" id="UP000298327"/>
    </source>
</evidence>
<dbReference type="EMBL" id="SEOQ01000422">
    <property type="protein sequence ID" value="TFY63305.1"/>
    <property type="molecule type" value="Genomic_DNA"/>
</dbReference>
<organism evidence="1 2">
    <name type="scientific">Dentipellis fragilis</name>
    <dbReference type="NCBI Taxonomy" id="205917"/>
    <lineage>
        <taxon>Eukaryota</taxon>
        <taxon>Fungi</taxon>
        <taxon>Dikarya</taxon>
        <taxon>Basidiomycota</taxon>
        <taxon>Agaricomycotina</taxon>
        <taxon>Agaricomycetes</taxon>
        <taxon>Russulales</taxon>
        <taxon>Hericiaceae</taxon>
        <taxon>Dentipellis</taxon>
    </lineage>
</organism>
<protein>
    <recommendedName>
        <fullName evidence="3">F-box domain-containing protein</fullName>
    </recommendedName>
</protein>
<proteinExistence type="predicted"/>
<dbReference type="SUPFAM" id="SSF52047">
    <property type="entry name" value="RNI-like"/>
    <property type="match status" value="1"/>
</dbReference>
<keyword evidence="2" id="KW-1185">Reference proteome</keyword>
<gene>
    <name evidence="1" type="ORF">EVG20_g6372</name>
</gene>
<dbReference type="Gene3D" id="3.80.10.10">
    <property type="entry name" value="Ribonuclease Inhibitor"/>
    <property type="match status" value="1"/>
</dbReference>
<reference evidence="1 2" key="1">
    <citation type="submission" date="2019-02" db="EMBL/GenBank/DDBJ databases">
        <title>Genome sequencing of the rare red list fungi Dentipellis fragilis.</title>
        <authorList>
            <person name="Buettner E."/>
            <person name="Kellner H."/>
        </authorList>
    </citation>
    <scope>NUCLEOTIDE SEQUENCE [LARGE SCALE GENOMIC DNA]</scope>
    <source>
        <strain evidence="1 2">DSM 105465</strain>
    </source>
</reference>
<dbReference type="Proteomes" id="UP000298327">
    <property type="component" value="Unassembled WGS sequence"/>
</dbReference>
<name>A0A4Y9YLK1_9AGAM</name>
<evidence type="ECO:0000313" key="1">
    <source>
        <dbReference type="EMBL" id="TFY63305.1"/>
    </source>
</evidence>
<sequence>MDTGGEVALKHEDVDPLDVAVLKQRQNFRSLVCSSSFEILQHIFHSYVGIDETHGFPLNLRNHRIPLPALLSQVCTRWREACLSDCRLWSCIPFGLNQKWASEFVARSGESSLEISSFLDANPLPLALVRGVMHRIRRLRVVGNLDELQDFCDAIANKPAPVLEYLFFRGYAAYNSNILMLHIPSTIFVHVAPRLRSAIVPQAHLEGFPMPAFTHLTSIHLYILTASDTVRLLQNSPHLKELHCNTIRDCPLESTPNLLVEGERVHAPELTTLVIRNIKLAGVISFFEALDAPSLSELTLKCIEIKEEDVQRYATALPRVLSAHIKTLHHVQSPCDELKIDGDNSEYSTVECCSTGSGEERTEIWRDSGHASASHLYLRWIATGGNGAFDTQSFLASLLRAFSAHDVRILNLRDRHGHLGRSSGCLQAFPCVTLLHYSRSDTKEACRWDIFEAMTPMEQRIHTGQTSLLGGQTLFPLLTKLVIHDSFIPQFGGVFLRVLRRLAQSRKHDGQLLEIAFEECSYSAHVMAELKKDAVITWNGAWCPPFSFGGIGEDPELENWEMWGSMFDEP</sequence>
<dbReference type="OrthoDB" id="2269034at2759"/>
<dbReference type="InterPro" id="IPR032675">
    <property type="entry name" value="LRR_dom_sf"/>
</dbReference>
<comment type="caution">
    <text evidence="1">The sequence shown here is derived from an EMBL/GenBank/DDBJ whole genome shotgun (WGS) entry which is preliminary data.</text>
</comment>
<dbReference type="AlphaFoldDB" id="A0A4Y9YLK1"/>
<evidence type="ECO:0008006" key="3">
    <source>
        <dbReference type="Google" id="ProtNLM"/>
    </source>
</evidence>